<proteinExistence type="predicted"/>
<dbReference type="PANTHER" id="PTHR46889:SF4">
    <property type="entry name" value="TRANSPOSASE INSO FOR INSERTION SEQUENCE ELEMENT IS911B-RELATED"/>
    <property type="match status" value="1"/>
</dbReference>
<dbReference type="InterPro" id="IPR001584">
    <property type="entry name" value="Integrase_cat-core"/>
</dbReference>
<dbReference type="Pfam" id="PF13683">
    <property type="entry name" value="rve_3"/>
    <property type="match status" value="1"/>
</dbReference>
<sequence>MVGDGFHRVRHRRVRTPYRRLENNVEDADRPAAGRVREGTLGSGSAREEITGVNQYSNAGPEYTALRYTERYADVGAIASIGTVGDSYDNALAESVVGLYKTERVKIDGPFRGADDLELATLSWAHWFNENQLHSSIGYRTPIEKENEYYRETNSLRQPTPGELALH</sequence>
<gene>
    <name evidence="2" type="ORF">QFZ53_001480</name>
</gene>
<evidence type="ECO:0000313" key="3">
    <source>
        <dbReference type="Proteomes" id="UP001244427"/>
    </source>
</evidence>
<dbReference type="EMBL" id="JAUSXV010000001">
    <property type="protein sequence ID" value="MDQ0647284.1"/>
    <property type="molecule type" value="Genomic_DNA"/>
</dbReference>
<evidence type="ECO:0000259" key="1">
    <source>
        <dbReference type="Pfam" id="PF13683"/>
    </source>
</evidence>
<reference evidence="2 3" key="1">
    <citation type="submission" date="2023-07" db="EMBL/GenBank/DDBJ databases">
        <title>Comparative genomics of wheat-associated soil bacteria to identify genetic determinants of phenazine resistance.</title>
        <authorList>
            <person name="Mouncey N."/>
        </authorList>
    </citation>
    <scope>NUCLEOTIDE SEQUENCE [LARGE SCALE GENOMIC DNA]</scope>
    <source>
        <strain evidence="2 3">W4I9-1</strain>
    </source>
</reference>
<dbReference type="PANTHER" id="PTHR46889">
    <property type="entry name" value="TRANSPOSASE INSF FOR INSERTION SEQUENCE IS3B-RELATED"/>
    <property type="match status" value="1"/>
</dbReference>
<evidence type="ECO:0000313" key="2">
    <source>
        <dbReference type="EMBL" id="MDQ0647284.1"/>
    </source>
</evidence>
<keyword evidence="3" id="KW-1185">Reference proteome</keyword>
<name>A0AAW8EWU6_9MICO</name>
<dbReference type="AlphaFoldDB" id="A0AAW8EWU6"/>
<organism evidence="2 3">
    <name type="scientific">Microbacterium natoriense</name>
    <dbReference type="NCBI Taxonomy" id="284570"/>
    <lineage>
        <taxon>Bacteria</taxon>
        <taxon>Bacillati</taxon>
        <taxon>Actinomycetota</taxon>
        <taxon>Actinomycetes</taxon>
        <taxon>Micrococcales</taxon>
        <taxon>Microbacteriaceae</taxon>
        <taxon>Microbacterium</taxon>
    </lineage>
</organism>
<dbReference type="SUPFAM" id="SSF53098">
    <property type="entry name" value="Ribonuclease H-like"/>
    <property type="match status" value="1"/>
</dbReference>
<feature type="domain" description="Integrase catalytic" evidence="1">
    <location>
        <begin position="80"/>
        <end position="142"/>
    </location>
</feature>
<dbReference type="Proteomes" id="UP001244427">
    <property type="component" value="Unassembled WGS sequence"/>
</dbReference>
<dbReference type="GO" id="GO:0015074">
    <property type="term" value="P:DNA integration"/>
    <property type="evidence" value="ECO:0007669"/>
    <property type="project" value="InterPro"/>
</dbReference>
<dbReference type="InterPro" id="IPR012337">
    <property type="entry name" value="RNaseH-like_sf"/>
</dbReference>
<accession>A0AAW8EWU6</accession>
<comment type="caution">
    <text evidence="2">The sequence shown here is derived from an EMBL/GenBank/DDBJ whole genome shotgun (WGS) entry which is preliminary data.</text>
</comment>
<dbReference type="InterPro" id="IPR050900">
    <property type="entry name" value="Transposase_IS3/IS150/IS904"/>
</dbReference>
<protein>
    <recommendedName>
        <fullName evidence="1">Integrase catalytic domain-containing protein</fullName>
    </recommendedName>
</protein>